<evidence type="ECO:0000313" key="1">
    <source>
        <dbReference type="EMBL" id="TPP63004.1"/>
    </source>
</evidence>
<accession>A0A504YNU9</accession>
<keyword evidence="2" id="KW-1185">Reference proteome</keyword>
<proteinExistence type="predicted"/>
<reference evidence="1 2" key="1">
    <citation type="submission" date="2019-04" db="EMBL/GenBank/DDBJ databases">
        <title>Annotation for the trematode Fasciola gigantica.</title>
        <authorList>
            <person name="Choi Y.-J."/>
        </authorList>
    </citation>
    <scope>NUCLEOTIDE SEQUENCE [LARGE SCALE GENOMIC DNA]</scope>
    <source>
        <strain evidence="1">Uganda_cow_1</strain>
    </source>
</reference>
<dbReference type="EMBL" id="SUNJ01006199">
    <property type="protein sequence ID" value="TPP63004.1"/>
    <property type="molecule type" value="Genomic_DNA"/>
</dbReference>
<dbReference type="Proteomes" id="UP000316759">
    <property type="component" value="Unassembled WGS sequence"/>
</dbReference>
<comment type="caution">
    <text evidence="1">The sequence shown here is derived from an EMBL/GenBank/DDBJ whole genome shotgun (WGS) entry which is preliminary data.</text>
</comment>
<evidence type="ECO:0000313" key="2">
    <source>
        <dbReference type="Proteomes" id="UP000316759"/>
    </source>
</evidence>
<gene>
    <name evidence="1" type="ORF">FGIG_12632</name>
</gene>
<organism evidence="1 2">
    <name type="scientific">Fasciola gigantica</name>
    <name type="common">Giant liver fluke</name>
    <dbReference type="NCBI Taxonomy" id="46835"/>
    <lineage>
        <taxon>Eukaryota</taxon>
        <taxon>Metazoa</taxon>
        <taxon>Spiralia</taxon>
        <taxon>Lophotrochozoa</taxon>
        <taxon>Platyhelminthes</taxon>
        <taxon>Trematoda</taxon>
        <taxon>Digenea</taxon>
        <taxon>Plagiorchiida</taxon>
        <taxon>Echinostomata</taxon>
        <taxon>Echinostomatoidea</taxon>
        <taxon>Fasciolidae</taxon>
        <taxon>Fasciola</taxon>
    </lineage>
</organism>
<sequence>MLFFHIFRTSYFRFDFSVTGDHTASASRVGFPPSLHIQRGLYTAGIYDEAVWRIQDSNLSFRTFIALICVHKNIGKLLTRSFRLHTFNFSCSIPTSGP</sequence>
<dbReference type="AlphaFoldDB" id="A0A504YNU9"/>
<protein>
    <submittedName>
        <fullName evidence="1">Uncharacterized protein</fullName>
    </submittedName>
</protein>
<name>A0A504YNU9_FASGI</name>